<dbReference type="InterPro" id="IPR017907">
    <property type="entry name" value="Znf_RING_CS"/>
</dbReference>
<keyword evidence="8" id="KW-0413">Isomerase</keyword>
<feature type="domain" description="PPIase cyclophilin-type" evidence="6">
    <location>
        <begin position="398"/>
        <end position="535"/>
    </location>
</feature>
<organism evidence="8 9">
    <name type="scientific">Homarus americanus</name>
    <name type="common">American lobster</name>
    <dbReference type="NCBI Taxonomy" id="6706"/>
    <lineage>
        <taxon>Eukaryota</taxon>
        <taxon>Metazoa</taxon>
        <taxon>Ecdysozoa</taxon>
        <taxon>Arthropoda</taxon>
        <taxon>Crustacea</taxon>
        <taxon>Multicrustacea</taxon>
        <taxon>Malacostraca</taxon>
        <taxon>Eumalacostraca</taxon>
        <taxon>Eucarida</taxon>
        <taxon>Decapoda</taxon>
        <taxon>Pleocyemata</taxon>
        <taxon>Astacidea</taxon>
        <taxon>Nephropoidea</taxon>
        <taxon>Nephropidae</taxon>
        <taxon>Homarus</taxon>
    </lineage>
</organism>
<dbReference type="PANTHER" id="PTHR22791:SF6">
    <property type="entry name" value="RING-TYPE DOMAIN-CONTAINING PROTEIN"/>
    <property type="match status" value="1"/>
</dbReference>
<dbReference type="InterPro" id="IPR051435">
    <property type="entry name" value="RING_finger_E3_ubiq-ligases"/>
</dbReference>
<dbReference type="GO" id="GO:0003755">
    <property type="term" value="F:peptidyl-prolyl cis-trans isomerase activity"/>
    <property type="evidence" value="ECO:0007669"/>
    <property type="project" value="InterPro"/>
</dbReference>
<dbReference type="InterPro" id="IPR029000">
    <property type="entry name" value="Cyclophilin-like_dom_sf"/>
</dbReference>
<sequence>MSYPVAPRRLCLNECAKCSFLLVSLLLRESLTTHLGFEKSEKVVFSHNLYAGGQDKDDNPEECNVCVTNYDRGKRRPRTLPCGHTFCSLCLADMIKKSHLSCPSCRVEHKAKSPTQFPISYAMEAVIRKLKILQLTAASAPTPTEDLLLLQEKEENINNLISGLQKTLSQMKKYESQLLDWKCQHEDLQAKIDILTEQNKAALKLLEGELSILLYQQKKGEEGIKRLQAMQESLVSANTSHKTVSDLDDHDGCNVKTEEWIQNCQKIFPDVNTVHTSVKVRENTKRALEMITETPGDDGTAVSLGDSTSIMEKVNQLAPILNVENLRRLTDPMKALLESGKVVAIKEDGGRLRSSRISVQRGKLHLHTLLDQPTPVQDNTLEHDALADLIHPSSTLVFLDFGWAGSTRGRVYIRLRPETGLSKQFRLVCMGQRGPTYANTRVLGVWNKGTEFEMVGGGDYDYNDGQGGTPLLQGLTNRVEYRRPARAGIVRALHGPESNKSVQYCITTRDCVNRDWYWAFGHVESGLDVVQAVANHKCIKEVTVMDCGIVLPL</sequence>
<dbReference type="GO" id="GO:0061630">
    <property type="term" value="F:ubiquitin protein ligase activity"/>
    <property type="evidence" value="ECO:0007669"/>
    <property type="project" value="TreeGrafter"/>
</dbReference>
<evidence type="ECO:0000256" key="1">
    <source>
        <dbReference type="ARBA" id="ARBA00022723"/>
    </source>
</evidence>
<keyword evidence="1" id="KW-0479">Metal-binding</keyword>
<keyword evidence="9" id="KW-1185">Reference proteome</keyword>
<name>A0A8J5K9Z9_HOMAM</name>
<evidence type="ECO:0000256" key="2">
    <source>
        <dbReference type="ARBA" id="ARBA00022771"/>
    </source>
</evidence>
<feature type="domain" description="RING-type" evidence="7">
    <location>
        <begin position="63"/>
        <end position="106"/>
    </location>
</feature>
<dbReference type="Gene3D" id="3.30.40.10">
    <property type="entry name" value="Zinc/RING finger domain, C3HC4 (zinc finger)"/>
    <property type="match status" value="1"/>
</dbReference>
<dbReference type="PANTHER" id="PTHR22791">
    <property type="entry name" value="RING-TYPE DOMAIN-CONTAINING PROTEIN"/>
    <property type="match status" value="1"/>
</dbReference>
<evidence type="ECO:0000256" key="3">
    <source>
        <dbReference type="ARBA" id="ARBA00022833"/>
    </source>
</evidence>
<dbReference type="SMART" id="SM00184">
    <property type="entry name" value="RING"/>
    <property type="match status" value="1"/>
</dbReference>
<dbReference type="InterPro" id="IPR001841">
    <property type="entry name" value="Znf_RING"/>
</dbReference>
<keyword evidence="2 4" id="KW-0863">Zinc-finger</keyword>
<dbReference type="Gene3D" id="2.40.100.10">
    <property type="entry name" value="Cyclophilin-like"/>
    <property type="match status" value="1"/>
</dbReference>
<dbReference type="EMBL" id="JAHLQT010018664">
    <property type="protein sequence ID" value="KAG7168865.1"/>
    <property type="molecule type" value="Genomic_DNA"/>
</dbReference>
<dbReference type="GO" id="GO:0016567">
    <property type="term" value="P:protein ubiquitination"/>
    <property type="evidence" value="ECO:0007669"/>
    <property type="project" value="TreeGrafter"/>
</dbReference>
<comment type="caution">
    <text evidence="8">The sequence shown here is derived from an EMBL/GenBank/DDBJ whole genome shotgun (WGS) entry which is preliminary data.</text>
</comment>
<dbReference type="GO" id="GO:0008270">
    <property type="term" value="F:zinc ion binding"/>
    <property type="evidence" value="ECO:0007669"/>
    <property type="project" value="UniProtKB-KW"/>
</dbReference>
<keyword evidence="5" id="KW-0175">Coiled coil</keyword>
<evidence type="ECO:0000313" key="8">
    <source>
        <dbReference type="EMBL" id="KAG7168865.1"/>
    </source>
</evidence>
<proteinExistence type="predicted"/>
<reference evidence="8" key="1">
    <citation type="journal article" date="2021" name="Sci. Adv.">
        <title>The American lobster genome reveals insights on longevity, neural, and immune adaptations.</title>
        <authorList>
            <person name="Polinski J.M."/>
            <person name="Zimin A.V."/>
            <person name="Clark K.F."/>
            <person name="Kohn A.B."/>
            <person name="Sadowski N."/>
            <person name="Timp W."/>
            <person name="Ptitsyn A."/>
            <person name="Khanna P."/>
            <person name="Romanova D.Y."/>
            <person name="Williams P."/>
            <person name="Greenwood S.J."/>
            <person name="Moroz L.L."/>
            <person name="Walt D.R."/>
            <person name="Bodnar A.G."/>
        </authorList>
    </citation>
    <scope>NUCLEOTIDE SEQUENCE</scope>
    <source>
        <strain evidence="8">GMGI-L3</strain>
    </source>
</reference>
<accession>A0A8J5K9Z9</accession>
<dbReference type="PROSITE" id="PS50089">
    <property type="entry name" value="ZF_RING_2"/>
    <property type="match status" value="1"/>
</dbReference>
<evidence type="ECO:0000259" key="6">
    <source>
        <dbReference type="PROSITE" id="PS50072"/>
    </source>
</evidence>
<dbReference type="InterPro" id="IPR002130">
    <property type="entry name" value="Cyclophilin-type_PPIase_dom"/>
</dbReference>
<dbReference type="PROSITE" id="PS00518">
    <property type="entry name" value="ZF_RING_1"/>
    <property type="match status" value="1"/>
</dbReference>
<dbReference type="PROSITE" id="PS50072">
    <property type="entry name" value="CSA_PPIASE_2"/>
    <property type="match status" value="1"/>
</dbReference>
<dbReference type="Proteomes" id="UP000747542">
    <property type="component" value="Unassembled WGS sequence"/>
</dbReference>
<evidence type="ECO:0000256" key="4">
    <source>
        <dbReference type="PROSITE-ProRule" id="PRU00175"/>
    </source>
</evidence>
<evidence type="ECO:0000259" key="7">
    <source>
        <dbReference type="PROSITE" id="PS50089"/>
    </source>
</evidence>
<evidence type="ECO:0000313" key="9">
    <source>
        <dbReference type="Proteomes" id="UP000747542"/>
    </source>
</evidence>
<dbReference type="SUPFAM" id="SSF50891">
    <property type="entry name" value="Cyclophilin-like"/>
    <property type="match status" value="1"/>
</dbReference>
<gene>
    <name evidence="8" type="primary">Ppif-L3</name>
    <name evidence="8" type="ORF">Hamer_G011536</name>
</gene>
<evidence type="ECO:0000256" key="5">
    <source>
        <dbReference type="SAM" id="Coils"/>
    </source>
</evidence>
<feature type="coiled-coil region" evidence="5">
    <location>
        <begin position="150"/>
        <end position="205"/>
    </location>
</feature>
<dbReference type="Pfam" id="PF13639">
    <property type="entry name" value="zf-RING_2"/>
    <property type="match status" value="1"/>
</dbReference>
<dbReference type="AlphaFoldDB" id="A0A8J5K9Z9"/>
<protein>
    <submittedName>
        <fullName evidence="8">Peptidyl-prolyl cis-trans isomerase F-like 3</fullName>
    </submittedName>
</protein>
<keyword evidence="3" id="KW-0862">Zinc</keyword>
<dbReference type="Pfam" id="PF00160">
    <property type="entry name" value="Pro_isomerase"/>
    <property type="match status" value="1"/>
</dbReference>
<dbReference type="SUPFAM" id="SSF57850">
    <property type="entry name" value="RING/U-box"/>
    <property type="match status" value="1"/>
</dbReference>
<dbReference type="InterPro" id="IPR013083">
    <property type="entry name" value="Znf_RING/FYVE/PHD"/>
</dbReference>